<keyword evidence="2" id="KW-0547">Nucleotide-binding</keyword>
<gene>
    <name evidence="5" type="ORF">J2S06_000943</name>
</gene>
<dbReference type="Proteomes" id="UP001225646">
    <property type="component" value="Unassembled WGS sequence"/>
</dbReference>
<dbReference type="InterPro" id="IPR003439">
    <property type="entry name" value="ABC_transporter-like_ATP-bd"/>
</dbReference>
<evidence type="ECO:0000259" key="4">
    <source>
        <dbReference type="PROSITE" id="PS50893"/>
    </source>
</evidence>
<dbReference type="GO" id="GO:0005524">
    <property type="term" value="F:ATP binding"/>
    <property type="evidence" value="ECO:0007669"/>
    <property type="project" value="UniProtKB-KW"/>
</dbReference>
<dbReference type="PROSITE" id="PS00211">
    <property type="entry name" value="ABC_TRANSPORTER_1"/>
    <property type="match status" value="1"/>
</dbReference>
<evidence type="ECO:0000313" key="6">
    <source>
        <dbReference type="Proteomes" id="UP001225646"/>
    </source>
</evidence>
<keyword evidence="6" id="KW-1185">Reference proteome</keyword>
<evidence type="ECO:0000256" key="2">
    <source>
        <dbReference type="ARBA" id="ARBA00022741"/>
    </source>
</evidence>
<evidence type="ECO:0000256" key="1">
    <source>
        <dbReference type="ARBA" id="ARBA00022448"/>
    </source>
</evidence>
<name>A0ABT9VLM3_9BACI</name>
<dbReference type="EMBL" id="JAUSTR010000001">
    <property type="protein sequence ID" value="MDQ0161873.1"/>
    <property type="molecule type" value="Genomic_DNA"/>
</dbReference>
<dbReference type="InterPro" id="IPR017871">
    <property type="entry name" value="ABC_transporter-like_CS"/>
</dbReference>
<dbReference type="PANTHER" id="PTHR43423:SF1">
    <property type="entry name" value="ABC TRANSPORTER I FAMILY MEMBER 17"/>
    <property type="match status" value="1"/>
</dbReference>
<evidence type="ECO:0000256" key="3">
    <source>
        <dbReference type="ARBA" id="ARBA00022840"/>
    </source>
</evidence>
<dbReference type="InterPro" id="IPR003593">
    <property type="entry name" value="AAA+_ATPase"/>
</dbReference>
<dbReference type="RefSeq" id="WP_419151428.1">
    <property type="nucleotide sequence ID" value="NZ_JAUSTR010000001.1"/>
</dbReference>
<dbReference type="Pfam" id="PF00005">
    <property type="entry name" value="ABC_tran"/>
    <property type="match status" value="1"/>
</dbReference>
<dbReference type="Gene3D" id="3.40.50.300">
    <property type="entry name" value="P-loop containing nucleotide triphosphate hydrolases"/>
    <property type="match status" value="1"/>
</dbReference>
<dbReference type="PROSITE" id="PS50893">
    <property type="entry name" value="ABC_TRANSPORTER_2"/>
    <property type="match status" value="1"/>
</dbReference>
<dbReference type="PANTHER" id="PTHR43423">
    <property type="entry name" value="ABC TRANSPORTER I FAMILY MEMBER 17"/>
    <property type="match status" value="1"/>
</dbReference>
<keyword evidence="3 5" id="KW-0067">ATP-binding</keyword>
<comment type="caution">
    <text evidence="5">The sequence shown here is derived from an EMBL/GenBank/DDBJ whole genome shotgun (WGS) entry which is preliminary data.</text>
</comment>
<protein>
    <submittedName>
        <fullName evidence="5">ABC transport system ATP-binding protein</fullName>
    </submittedName>
</protein>
<accession>A0ABT9VLM3</accession>
<keyword evidence="1" id="KW-0813">Transport</keyword>
<proteinExistence type="predicted"/>
<sequence>MFTIHQLRYQDILHIEIMEIKSEEITCIIGESGSGKSTFLKLLNQMISQDSGDIYYKSRPIQEYNPILLRREVAMLSQQPVIFEGTMKDNLLIGCKFAEKSFPSDEDITEALKIVHLDKSLNDDPNQFSGGEKQRLALARLLLLDPPVLLLDEPTSALDQETEDFVMSNVLHYAKRRKKTVVMVTHSLNAAEKYADTIIEIEKKRIVGGLYE</sequence>
<dbReference type="SMART" id="SM00382">
    <property type="entry name" value="AAA"/>
    <property type="match status" value="1"/>
</dbReference>
<evidence type="ECO:0000313" key="5">
    <source>
        <dbReference type="EMBL" id="MDQ0161873.1"/>
    </source>
</evidence>
<organism evidence="5 6">
    <name type="scientific">Aeribacillus alveayuensis</name>
    <dbReference type="NCBI Taxonomy" id="279215"/>
    <lineage>
        <taxon>Bacteria</taxon>
        <taxon>Bacillati</taxon>
        <taxon>Bacillota</taxon>
        <taxon>Bacilli</taxon>
        <taxon>Bacillales</taxon>
        <taxon>Bacillaceae</taxon>
        <taxon>Aeribacillus</taxon>
    </lineage>
</organism>
<feature type="domain" description="ABC transporter" evidence="4">
    <location>
        <begin position="7"/>
        <end position="210"/>
    </location>
</feature>
<dbReference type="SUPFAM" id="SSF52540">
    <property type="entry name" value="P-loop containing nucleoside triphosphate hydrolases"/>
    <property type="match status" value="1"/>
</dbReference>
<dbReference type="InterPro" id="IPR027417">
    <property type="entry name" value="P-loop_NTPase"/>
</dbReference>
<reference evidence="5 6" key="1">
    <citation type="submission" date="2023-07" db="EMBL/GenBank/DDBJ databases">
        <title>Genomic Encyclopedia of Type Strains, Phase IV (KMG-IV): sequencing the most valuable type-strain genomes for metagenomic binning, comparative biology and taxonomic classification.</title>
        <authorList>
            <person name="Goeker M."/>
        </authorList>
    </citation>
    <scope>NUCLEOTIDE SEQUENCE [LARGE SCALE GENOMIC DNA]</scope>
    <source>
        <strain evidence="5 6">DSM 19092</strain>
    </source>
</reference>